<dbReference type="AlphaFoldDB" id="A0A6V7PGZ4"/>
<evidence type="ECO:0000313" key="1">
    <source>
        <dbReference type="EMBL" id="CAD1830087.1"/>
    </source>
</evidence>
<dbReference type="EMBL" id="LR862148">
    <property type="protein sequence ID" value="CAD1830087.1"/>
    <property type="molecule type" value="Genomic_DNA"/>
</dbReference>
<sequence>MISVTHWTFANGKVRVFDLCSEFFQIFWRVVDSVPTYDSHPEIPFGAQLIGLEPSSRWDWKGSSSHLEHVKGFLHYSLTFKELGSLWAPSSAQTKAAWNSWWVWPHQNGINHPYDGFYFL</sequence>
<reference evidence="1" key="1">
    <citation type="submission" date="2020-07" db="EMBL/GenBank/DDBJ databases">
        <authorList>
            <person name="Lin J."/>
        </authorList>
    </citation>
    <scope>NUCLEOTIDE SEQUENCE</scope>
</reference>
<organism evidence="1">
    <name type="scientific">Ananas comosus var. bracteatus</name>
    <name type="common">red pineapple</name>
    <dbReference type="NCBI Taxonomy" id="296719"/>
    <lineage>
        <taxon>Eukaryota</taxon>
        <taxon>Viridiplantae</taxon>
        <taxon>Streptophyta</taxon>
        <taxon>Embryophyta</taxon>
        <taxon>Tracheophyta</taxon>
        <taxon>Spermatophyta</taxon>
        <taxon>Magnoliopsida</taxon>
        <taxon>Liliopsida</taxon>
        <taxon>Poales</taxon>
        <taxon>Bromeliaceae</taxon>
        <taxon>Bromelioideae</taxon>
        <taxon>Ananas</taxon>
    </lineage>
</organism>
<accession>A0A6V7PGZ4</accession>
<proteinExistence type="predicted"/>
<protein>
    <submittedName>
        <fullName evidence="1">Uncharacterized protein</fullName>
    </submittedName>
</protein>
<gene>
    <name evidence="1" type="ORF">CB5_LOCUS13298</name>
</gene>
<name>A0A6V7PGZ4_ANACO</name>